<organism evidence="2">
    <name type="scientific">Passiflora latent virus</name>
    <dbReference type="NCBI Taxonomy" id="379892"/>
    <lineage>
        <taxon>Viruses</taxon>
        <taxon>Riboviria</taxon>
        <taxon>Orthornavirae</taxon>
        <taxon>Kitrinoviricota</taxon>
        <taxon>Alsuviricetes</taxon>
        <taxon>Tymovirales</taxon>
        <taxon>Betaflexiviridae</taxon>
        <taxon>Quinvirinae</taxon>
        <taxon>Carlavirus</taxon>
        <taxon>Carlavirus latenspassiflorae</taxon>
    </lineage>
</organism>
<feature type="domain" description="(+)RNA virus helicase C-terminal" evidence="1">
    <location>
        <begin position="1"/>
        <end position="229"/>
    </location>
</feature>
<protein>
    <submittedName>
        <fullName evidence="2">TgBP1</fullName>
    </submittedName>
</protein>
<dbReference type="PROSITE" id="PS51657">
    <property type="entry name" value="PSRV_HELICASE"/>
    <property type="match status" value="1"/>
</dbReference>
<dbReference type="InterPro" id="IPR027351">
    <property type="entry name" value="(+)RNA_virus_helicase_core_dom"/>
</dbReference>
<name>A0A346CJL6_9VIRU</name>
<dbReference type="GO" id="GO:0005524">
    <property type="term" value="F:ATP binding"/>
    <property type="evidence" value="ECO:0007669"/>
    <property type="project" value="InterPro"/>
</dbReference>
<dbReference type="EMBL" id="MH379331">
    <property type="protein sequence ID" value="AXL95765.1"/>
    <property type="molecule type" value="Genomic_RNA"/>
</dbReference>
<accession>A0A346CJL6</accession>
<proteinExistence type="predicted"/>
<dbReference type="Pfam" id="PF01443">
    <property type="entry name" value="Viral_helicase1"/>
    <property type="match status" value="1"/>
</dbReference>
<evidence type="ECO:0000313" key="2">
    <source>
        <dbReference type="EMBL" id="AXL95765.1"/>
    </source>
</evidence>
<reference evidence="2" key="1">
    <citation type="journal article" date="2018" name="Arch. Virol.">
        <title>Complete nucleotide sequence of a novel member of the Potyviridae family infecting Passiflora edulis.</title>
        <authorList>
            <person name="Jover-Gil S."/>
            <person name="Beeri A."/>
            <person name="Fresnillo P."/>
            <person name="Samach A."/>
            <person name="Candela H."/>
        </authorList>
    </citation>
    <scope>NUCLEOTIDE SEQUENCE</scope>
    <source>
        <strain evidence="2">PLV-Rehovot</strain>
    </source>
</reference>
<evidence type="ECO:0000259" key="1">
    <source>
        <dbReference type="PROSITE" id="PS51657"/>
    </source>
</evidence>
<sequence>MDVLVSYLNKYKFVRLCSNITPPIIIHSVPGAGKSSLIREIIRADPRFVAYTQGRADPVSIEGVQIQKQPATIPSGTSFVLIDEYIEKGLPEGAFAAFADPLQGGSGRVLRAHFIKTESHRFGKCTAQLLRELDFSVTAHGEDVVQIRGIYDVDPRDTVIYFEPEVGNLLTAHSIEAFCIEEIRGQTFESVTFVTSQSAPIDRAKAFQCLTRHRKSLLILCPDATYTAA</sequence>